<evidence type="ECO:0000256" key="6">
    <source>
        <dbReference type="ARBA" id="ARBA00023024"/>
    </source>
</evidence>
<dbReference type="Gene3D" id="3.20.20.80">
    <property type="entry name" value="Glycosidases"/>
    <property type="match status" value="1"/>
</dbReference>
<evidence type="ECO:0000259" key="16">
    <source>
        <dbReference type="PROSITE" id="PS51782"/>
    </source>
</evidence>
<evidence type="ECO:0000259" key="15">
    <source>
        <dbReference type="PROSITE" id="PS50941"/>
    </source>
</evidence>
<dbReference type="SUPFAM" id="SSF54556">
    <property type="entry name" value="Chitinase insertion domain"/>
    <property type="match status" value="1"/>
</dbReference>
<evidence type="ECO:0000256" key="8">
    <source>
        <dbReference type="ARBA" id="ARBA00023277"/>
    </source>
</evidence>
<organism evidence="18 19">
    <name type="scientific">Penicillium solitum</name>
    <dbReference type="NCBI Taxonomy" id="60172"/>
    <lineage>
        <taxon>Eukaryota</taxon>
        <taxon>Fungi</taxon>
        <taxon>Dikarya</taxon>
        <taxon>Ascomycota</taxon>
        <taxon>Pezizomycotina</taxon>
        <taxon>Eurotiomycetes</taxon>
        <taxon>Eurotiomycetidae</taxon>
        <taxon>Eurotiales</taxon>
        <taxon>Aspergillaceae</taxon>
        <taxon>Penicillium</taxon>
    </lineage>
</organism>
<dbReference type="Pfam" id="PF00187">
    <property type="entry name" value="Chitin_bind_1"/>
    <property type="match status" value="1"/>
</dbReference>
<reference evidence="19" key="1">
    <citation type="journal article" date="2017" name="Nat. Microbiol.">
        <title>Global analysis of biosynthetic gene clusters reveals vast potential of secondary metabolite production in Penicillium species.</title>
        <authorList>
            <person name="Nielsen J.C."/>
            <person name="Grijseels S."/>
            <person name="Prigent S."/>
            <person name="Ji B."/>
            <person name="Dainat J."/>
            <person name="Nielsen K.F."/>
            <person name="Frisvad J.C."/>
            <person name="Workman M."/>
            <person name="Nielsen J."/>
        </authorList>
    </citation>
    <scope>NUCLEOTIDE SEQUENCE [LARGE SCALE GENOMIC DNA]</scope>
    <source>
        <strain evidence="19">IBT 29525</strain>
    </source>
</reference>
<evidence type="ECO:0000259" key="17">
    <source>
        <dbReference type="PROSITE" id="PS51910"/>
    </source>
</evidence>
<evidence type="ECO:0000256" key="13">
    <source>
        <dbReference type="SAM" id="MobiDB-lite"/>
    </source>
</evidence>
<evidence type="ECO:0000256" key="14">
    <source>
        <dbReference type="SAM" id="SignalP"/>
    </source>
</evidence>
<feature type="chain" id="PRO_5012325188" description="chitinase" evidence="14">
    <location>
        <begin position="24"/>
        <end position="894"/>
    </location>
</feature>
<dbReference type="Proteomes" id="UP000191612">
    <property type="component" value="Unassembled WGS sequence"/>
</dbReference>
<dbReference type="InterPro" id="IPR018392">
    <property type="entry name" value="LysM"/>
</dbReference>
<dbReference type="CDD" id="cd00035">
    <property type="entry name" value="ChtBD1"/>
    <property type="match status" value="1"/>
</dbReference>
<keyword evidence="19" id="KW-1185">Reference proteome</keyword>
<dbReference type="InterPro" id="IPR036779">
    <property type="entry name" value="LysM_dom_sf"/>
</dbReference>
<dbReference type="InterPro" id="IPR001579">
    <property type="entry name" value="Glyco_hydro_18_chit_AS"/>
</dbReference>
<keyword evidence="11" id="KW-1015">Disulfide bond</keyword>
<dbReference type="InterPro" id="IPR029070">
    <property type="entry name" value="Chitinase_insertion_sf"/>
</dbReference>
<dbReference type="SUPFAM" id="SSF57016">
    <property type="entry name" value="Plant lectins/antimicrobial peptides"/>
    <property type="match status" value="1"/>
</dbReference>
<keyword evidence="5 12" id="KW-0378">Hydrolase</keyword>
<dbReference type="Gene3D" id="3.30.60.10">
    <property type="entry name" value="Endochitinase-like"/>
    <property type="match status" value="1"/>
</dbReference>
<dbReference type="GO" id="GO:0006032">
    <property type="term" value="P:chitin catabolic process"/>
    <property type="evidence" value="ECO:0007669"/>
    <property type="project" value="UniProtKB-KW"/>
</dbReference>
<evidence type="ECO:0000256" key="12">
    <source>
        <dbReference type="RuleBase" id="RU000489"/>
    </source>
</evidence>
<dbReference type="SMART" id="SM00270">
    <property type="entry name" value="ChtBD1"/>
    <property type="match status" value="1"/>
</dbReference>
<feature type="compositionally biased region" description="Polar residues" evidence="13">
    <location>
        <begin position="269"/>
        <end position="278"/>
    </location>
</feature>
<dbReference type="AlphaFoldDB" id="A0A1V6Q1T4"/>
<dbReference type="EC" id="3.2.1.14" evidence="3"/>
<dbReference type="PROSITE" id="PS01095">
    <property type="entry name" value="GH18_1"/>
    <property type="match status" value="1"/>
</dbReference>
<sequence>MAPLLNGMAAGILLSAAVVSGQGNPRLGASPSYQGFNNACPERCIVTGPNPSNWSTYHDMKQLERCDLPLFYGFNMYDDVDDTNSYHRILACSAYGNDWRENSQAHLRISRPVKEHKVNYEIGWSSHSEGTESEYRSLIRQMRDYIARGHLDPSKTAMLYSRFGATSAGIYIGNSLQSKDISDVALESLIDDSHDFDGRRDSLAMQLCGPHYDSQHVFGFLALRNGTFRSIQSAFESWSNAECLDFEQSTNFTTSAHFTSPMLSSIKSRNTTTSSMKASGSPLPAKSSTQQEGNLLSSRAECKTEKVQDGDSCAALASRCGIPAADFIKYNPAKGFCSKLNPGQHVCCSSGSALAARSYTQQERNLLSSRAECKTEKVQDGDSCAAIASRCGISGADFTKYNSAKGFCSKLKPGQHVCCSSGTLPDFSPKPNKDGSCATTTVGDGESCSTIAAANSLTEKDIDGFNQKTWGWTGCKNIFKDSVICVSKGSPPMPAEVSDAQCGPQVPGTKPPKDMNKLADLNPCPLNACCNTFGHCGTTAEFCTDTNTGAPGTAKAGTNGCISHCGMKIVKGNAPSEFRSIGYYEGYQFKRDCLYQDASQVDHSKYTHLHFGFADISSDYKISINDKSTNYQFLNFKHISGPKRIISFGGWDFSTQADTYQILRQGTNAANRKKLATNIANFVNENNLDGVDIDWEYPSAPDIPGTPPGDKSEGDNYLAFLVILKNLLKDKSVSIAAPGSYWYLKGFPIAKISKIVDYIVFMTYDLHGQWDAGNPNAQPGCDDGSCLRSHVNMTETRQSLSLITKAGVDSGKVVVGVSSYGRSFKMADADCDGPLCKFTGGRLNSNADKAECTDTAGYISNAEINQLLKHNSSRVNKHYIDTHSNSNIMVYDDE</sequence>
<feature type="disulfide bond" evidence="11">
    <location>
        <begin position="561"/>
        <end position="565"/>
    </location>
</feature>
<protein>
    <recommendedName>
        <fullName evidence="3">chitinase</fullName>
        <ecNumber evidence="3">3.2.1.14</ecNumber>
    </recommendedName>
</protein>
<dbReference type="STRING" id="60172.A0A1V6Q1T4"/>
<feature type="domain" description="LysM" evidence="16">
    <location>
        <begin position="374"/>
        <end position="419"/>
    </location>
</feature>
<feature type="domain" description="Chitin-binding type-1" evidence="15">
    <location>
        <begin position="499"/>
        <end position="567"/>
    </location>
</feature>
<keyword evidence="6" id="KW-0146">Chitin degradation</keyword>
<evidence type="ECO:0000256" key="11">
    <source>
        <dbReference type="PROSITE-ProRule" id="PRU00261"/>
    </source>
</evidence>
<keyword evidence="9 12" id="KW-0326">Glycosidase</keyword>
<dbReference type="InterPro" id="IPR036861">
    <property type="entry name" value="Endochitinase-like_sf"/>
</dbReference>
<dbReference type="GO" id="GO:0008061">
    <property type="term" value="F:chitin binding"/>
    <property type="evidence" value="ECO:0007669"/>
    <property type="project" value="UniProtKB-UniRule"/>
</dbReference>
<evidence type="ECO:0000313" key="18">
    <source>
        <dbReference type="EMBL" id="OQD83201.1"/>
    </source>
</evidence>
<dbReference type="InterPro" id="IPR053214">
    <property type="entry name" value="LysM12-like"/>
</dbReference>
<feature type="signal peptide" evidence="14">
    <location>
        <begin position="1"/>
        <end position="23"/>
    </location>
</feature>
<comment type="caution">
    <text evidence="18">The sequence shown here is derived from an EMBL/GenBank/DDBJ whole genome shotgun (WGS) entry which is preliminary data.</text>
</comment>
<dbReference type="InterPro" id="IPR001002">
    <property type="entry name" value="Chitin-bd_1"/>
</dbReference>
<dbReference type="CDD" id="cd02878">
    <property type="entry name" value="GH18_zymocin_alpha"/>
    <property type="match status" value="1"/>
</dbReference>
<dbReference type="InterPro" id="IPR017853">
    <property type="entry name" value="GH"/>
</dbReference>
<dbReference type="GO" id="GO:0008843">
    <property type="term" value="F:endochitinase activity"/>
    <property type="evidence" value="ECO:0007669"/>
    <property type="project" value="UniProtKB-EC"/>
</dbReference>
<accession>A0A1V6Q1T4</accession>
<dbReference type="InterPro" id="IPR001223">
    <property type="entry name" value="Glyco_hydro18_cat"/>
</dbReference>
<dbReference type="Gene3D" id="3.10.50.10">
    <property type="match status" value="1"/>
</dbReference>
<dbReference type="EMBL" id="MDYO01000154">
    <property type="protein sequence ID" value="OQD83201.1"/>
    <property type="molecule type" value="Genomic_DNA"/>
</dbReference>
<feature type="disulfide bond" evidence="11">
    <location>
        <begin position="529"/>
        <end position="543"/>
    </location>
</feature>
<proteinExistence type="inferred from homology"/>
<dbReference type="PROSITE" id="PS51910">
    <property type="entry name" value="GH18_2"/>
    <property type="match status" value="1"/>
</dbReference>
<keyword evidence="10" id="KW-0624">Polysaccharide degradation</keyword>
<evidence type="ECO:0000313" key="19">
    <source>
        <dbReference type="Proteomes" id="UP000191612"/>
    </source>
</evidence>
<name>A0A1V6Q1T4_9EURO</name>
<dbReference type="SMART" id="SM00257">
    <property type="entry name" value="LysM"/>
    <property type="match status" value="3"/>
</dbReference>
<dbReference type="CDD" id="cd00118">
    <property type="entry name" value="LysM"/>
    <property type="match status" value="2"/>
</dbReference>
<feature type="disulfide bond" evidence="11">
    <location>
        <begin position="524"/>
        <end position="536"/>
    </location>
</feature>
<evidence type="ECO:0000256" key="7">
    <source>
        <dbReference type="ARBA" id="ARBA00023026"/>
    </source>
</evidence>
<keyword evidence="8" id="KW-0119">Carbohydrate metabolism</keyword>
<evidence type="ECO:0000256" key="1">
    <source>
        <dbReference type="ARBA" id="ARBA00000822"/>
    </source>
</evidence>
<feature type="domain" description="LysM" evidence="16">
    <location>
        <begin position="303"/>
        <end position="348"/>
    </location>
</feature>
<dbReference type="PROSITE" id="PS51782">
    <property type="entry name" value="LYSM"/>
    <property type="match status" value="2"/>
</dbReference>
<gene>
    <name evidence="18" type="ORF">PENSOL_c155G09001</name>
</gene>
<dbReference type="Gene3D" id="3.10.350.10">
    <property type="entry name" value="LysM domain"/>
    <property type="match status" value="3"/>
</dbReference>
<dbReference type="PROSITE" id="PS50941">
    <property type="entry name" value="CHIT_BIND_I_2"/>
    <property type="match status" value="1"/>
</dbReference>
<dbReference type="SMART" id="SM00636">
    <property type="entry name" value="Glyco_18"/>
    <property type="match status" value="1"/>
</dbReference>
<evidence type="ECO:0000256" key="9">
    <source>
        <dbReference type="ARBA" id="ARBA00023295"/>
    </source>
</evidence>
<comment type="catalytic activity">
    <reaction evidence="1">
        <text>Random endo-hydrolysis of N-acetyl-beta-D-glucosaminide (1-&gt;4)-beta-linkages in chitin and chitodextrins.</text>
        <dbReference type="EC" id="3.2.1.14"/>
    </reaction>
</comment>
<evidence type="ECO:0000256" key="5">
    <source>
        <dbReference type="ARBA" id="ARBA00022801"/>
    </source>
</evidence>
<dbReference type="Pfam" id="PF00704">
    <property type="entry name" value="Glyco_hydro_18"/>
    <property type="match status" value="1"/>
</dbReference>
<dbReference type="InterPro" id="IPR011583">
    <property type="entry name" value="Chitinase_II/V-like_cat"/>
</dbReference>
<dbReference type="GO" id="GO:0000272">
    <property type="term" value="P:polysaccharide catabolic process"/>
    <property type="evidence" value="ECO:0007669"/>
    <property type="project" value="UniProtKB-KW"/>
</dbReference>
<evidence type="ECO:0000256" key="4">
    <source>
        <dbReference type="ARBA" id="ARBA00022669"/>
    </source>
</evidence>
<keyword evidence="7" id="KW-0843">Virulence</keyword>
<keyword evidence="4 11" id="KW-0147">Chitin-binding</keyword>
<dbReference type="Pfam" id="PF01476">
    <property type="entry name" value="LysM"/>
    <property type="match status" value="2"/>
</dbReference>
<evidence type="ECO:0000256" key="3">
    <source>
        <dbReference type="ARBA" id="ARBA00012729"/>
    </source>
</evidence>
<dbReference type="SUPFAM" id="SSF51445">
    <property type="entry name" value="(Trans)glycosidases"/>
    <property type="match status" value="1"/>
</dbReference>
<keyword evidence="14" id="KW-0732">Signal</keyword>
<dbReference type="PANTHER" id="PTHR47700:SF1">
    <property type="entry name" value="CHITINASE"/>
    <property type="match status" value="1"/>
</dbReference>
<evidence type="ECO:0000256" key="2">
    <source>
        <dbReference type="ARBA" id="ARBA00008682"/>
    </source>
</evidence>
<dbReference type="PANTHER" id="PTHR47700">
    <property type="entry name" value="V CHITINASE, PUTATIVE (AFU_ORTHOLOGUE AFUA_6G13720)-RELATED"/>
    <property type="match status" value="1"/>
</dbReference>
<feature type="domain" description="GH18" evidence="17">
    <location>
        <begin position="578"/>
        <end position="894"/>
    </location>
</feature>
<evidence type="ECO:0000256" key="10">
    <source>
        <dbReference type="ARBA" id="ARBA00023326"/>
    </source>
</evidence>
<comment type="similarity">
    <text evidence="2">Belongs to the glycosyl hydrolase 18 family. Chitinase class V subfamily.</text>
</comment>
<dbReference type="SUPFAM" id="SSF54106">
    <property type="entry name" value="LysM domain"/>
    <property type="match status" value="2"/>
</dbReference>
<feature type="region of interest" description="Disordered" evidence="13">
    <location>
        <begin position="269"/>
        <end position="291"/>
    </location>
</feature>
<comment type="caution">
    <text evidence="11">Lacks conserved residue(s) required for the propagation of feature annotation.</text>
</comment>